<evidence type="ECO:0000256" key="6">
    <source>
        <dbReference type="PROSITE-ProRule" id="PRU00723"/>
    </source>
</evidence>
<protein>
    <submittedName>
        <fullName evidence="10">Uncharacterized protein</fullName>
    </submittedName>
</protein>
<dbReference type="Proteomes" id="UP000626109">
    <property type="component" value="Unassembled WGS sequence"/>
</dbReference>
<feature type="compositionally biased region" description="Basic residues" evidence="7">
    <location>
        <begin position="1"/>
        <end position="14"/>
    </location>
</feature>
<feature type="compositionally biased region" description="Basic and acidic residues" evidence="7">
    <location>
        <begin position="975"/>
        <end position="991"/>
    </location>
</feature>
<feature type="domain" description="C3H1-type" evidence="8">
    <location>
        <begin position="697"/>
        <end position="724"/>
    </location>
</feature>
<feature type="zinc finger region" description="C3H1-type" evidence="6">
    <location>
        <begin position="396"/>
        <end position="423"/>
    </location>
</feature>
<dbReference type="GO" id="GO:0008270">
    <property type="term" value="F:zinc ion binding"/>
    <property type="evidence" value="ECO:0007669"/>
    <property type="project" value="UniProtKB-KW"/>
</dbReference>
<dbReference type="InterPro" id="IPR000571">
    <property type="entry name" value="Znf_CCCH"/>
</dbReference>
<evidence type="ECO:0000259" key="8">
    <source>
        <dbReference type="PROSITE" id="PS50103"/>
    </source>
</evidence>
<reference evidence="10" key="1">
    <citation type="submission" date="2021-02" db="EMBL/GenBank/DDBJ databases">
        <authorList>
            <person name="Dougan E. K."/>
            <person name="Rhodes N."/>
            <person name="Thang M."/>
            <person name="Chan C."/>
        </authorList>
    </citation>
    <scope>NUCLEOTIDE SEQUENCE</scope>
</reference>
<keyword evidence="1 6" id="KW-0479">Metal-binding</keyword>
<feature type="zinc finger region" description="C3H1-type" evidence="6">
    <location>
        <begin position="697"/>
        <end position="724"/>
    </location>
</feature>
<dbReference type="InterPro" id="IPR036855">
    <property type="entry name" value="Znf_CCCH_sf"/>
</dbReference>
<feature type="domain" description="C3H1-type" evidence="8">
    <location>
        <begin position="486"/>
        <end position="513"/>
    </location>
</feature>
<feature type="domain" description="C3H1-type" evidence="8">
    <location>
        <begin position="571"/>
        <end position="598"/>
    </location>
</feature>
<feature type="zinc finger region" description="C3H1-type" evidence="6">
    <location>
        <begin position="571"/>
        <end position="598"/>
    </location>
</feature>
<feature type="compositionally biased region" description="Pro residues" evidence="7">
    <location>
        <begin position="1175"/>
        <end position="1185"/>
    </location>
</feature>
<gene>
    <name evidence="10" type="ORF">PGLA2088_LOCUS9612</name>
</gene>
<dbReference type="GO" id="GO:0003723">
    <property type="term" value="F:RNA binding"/>
    <property type="evidence" value="ECO:0007669"/>
    <property type="project" value="TreeGrafter"/>
</dbReference>
<feature type="domain" description="C3H1-type" evidence="8">
    <location>
        <begin position="635"/>
        <end position="662"/>
    </location>
</feature>
<feature type="domain" description="RanBP2-type" evidence="9">
    <location>
        <begin position="187"/>
        <end position="216"/>
    </location>
</feature>
<keyword evidence="3 5" id="KW-0863">Zinc-finger</keyword>
<proteinExistence type="predicted"/>
<dbReference type="Gene3D" id="3.30.1370.210">
    <property type="match status" value="5"/>
</dbReference>
<feature type="zinc finger region" description="C3H1-type" evidence="6">
    <location>
        <begin position="311"/>
        <end position="339"/>
    </location>
</feature>
<comment type="caution">
    <text evidence="10">The sequence shown here is derived from an EMBL/GenBank/DDBJ whole genome shotgun (WGS) entry which is preliminary data.</text>
</comment>
<dbReference type="Pfam" id="PF00642">
    <property type="entry name" value="zf-CCCH"/>
    <property type="match status" value="7"/>
</dbReference>
<evidence type="ECO:0000256" key="1">
    <source>
        <dbReference type="ARBA" id="ARBA00022723"/>
    </source>
</evidence>
<feature type="region of interest" description="Disordered" evidence="7">
    <location>
        <begin position="1"/>
        <end position="27"/>
    </location>
</feature>
<dbReference type="SMART" id="SM00547">
    <property type="entry name" value="ZnF_RBZ"/>
    <property type="match status" value="1"/>
</dbReference>
<evidence type="ECO:0000313" key="11">
    <source>
        <dbReference type="Proteomes" id="UP000626109"/>
    </source>
</evidence>
<feature type="domain" description="C3H1-type" evidence="8">
    <location>
        <begin position="769"/>
        <end position="796"/>
    </location>
</feature>
<dbReference type="Gene3D" id="4.10.1060.10">
    <property type="entry name" value="Zinc finger, RanBP2-type"/>
    <property type="match status" value="1"/>
</dbReference>
<feature type="compositionally biased region" description="Low complexity" evidence="7">
    <location>
        <begin position="1186"/>
        <end position="1202"/>
    </location>
</feature>
<evidence type="ECO:0000256" key="3">
    <source>
        <dbReference type="ARBA" id="ARBA00022771"/>
    </source>
</evidence>
<feature type="zinc finger region" description="C3H1-type" evidence="6">
    <location>
        <begin position="486"/>
        <end position="513"/>
    </location>
</feature>
<name>A0A813ILV1_POLGL</name>
<dbReference type="GO" id="GO:0043484">
    <property type="term" value="P:regulation of RNA splicing"/>
    <property type="evidence" value="ECO:0007669"/>
    <property type="project" value="TreeGrafter"/>
</dbReference>
<evidence type="ECO:0000256" key="7">
    <source>
        <dbReference type="SAM" id="MobiDB-lite"/>
    </source>
</evidence>
<accession>A0A813ILV1</accession>
<dbReference type="PANTHER" id="PTHR12675:SF6">
    <property type="entry name" value="ZINC FINGER CCCH DOMAIN-CONTAINING PROTEIN 10"/>
    <property type="match status" value="1"/>
</dbReference>
<dbReference type="PROSITE" id="PS50199">
    <property type="entry name" value="ZF_RANBP2_2"/>
    <property type="match status" value="1"/>
</dbReference>
<dbReference type="EMBL" id="CAJNNW010010667">
    <property type="protein sequence ID" value="CAE8652323.1"/>
    <property type="molecule type" value="Genomic_DNA"/>
</dbReference>
<feature type="zinc finger region" description="C3H1-type" evidence="6">
    <location>
        <begin position="635"/>
        <end position="662"/>
    </location>
</feature>
<dbReference type="CDD" id="cd21039">
    <property type="entry name" value="NURR"/>
    <property type="match status" value="1"/>
</dbReference>
<dbReference type="InterPro" id="IPR001876">
    <property type="entry name" value="Znf_RanBP2"/>
</dbReference>
<evidence type="ECO:0000313" key="10">
    <source>
        <dbReference type="EMBL" id="CAE8652323.1"/>
    </source>
</evidence>
<feature type="domain" description="C3H1-type" evidence="8">
    <location>
        <begin position="357"/>
        <end position="384"/>
    </location>
</feature>
<keyword evidence="2" id="KW-0677">Repeat</keyword>
<feature type="domain" description="C3H1-type" evidence="8">
    <location>
        <begin position="311"/>
        <end position="339"/>
    </location>
</feature>
<feature type="region of interest" description="Disordered" evidence="7">
    <location>
        <begin position="975"/>
        <end position="1023"/>
    </location>
</feature>
<feature type="zinc finger region" description="C3H1-type" evidence="6">
    <location>
        <begin position="870"/>
        <end position="897"/>
    </location>
</feature>
<feature type="domain" description="C3H1-type" evidence="8">
    <location>
        <begin position="870"/>
        <end position="897"/>
    </location>
</feature>
<dbReference type="SUPFAM" id="SSF90229">
    <property type="entry name" value="CCCH zinc finger"/>
    <property type="match status" value="5"/>
</dbReference>
<feature type="region of interest" description="Disordered" evidence="7">
    <location>
        <begin position="1173"/>
        <end position="1207"/>
    </location>
</feature>
<dbReference type="Gene3D" id="4.10.1000.10">
    <property type="entry name" value="Zinc finger, CCCH-type"/>
    <property type="match status" value="2"/>
</dbReference>
<evidence type="ECO:0000256" key="4">
    <source>
        <dbReference type="ARBA" id="ARBA00022833"/>
    </source>
</evidence>
<organism evidence="10 11">
    <name type="scientific">Polarella glacialis</name>
    <name type="common">Dinoflagellate</name>
    <dbReference type="NCBI Taxonomy" id="89957"/>
    <lineage>
        <taxon>Eukaryota</taxon>
        <taxon>Sar</taxon>
        <taxon>Alveolata</taxon>
        <taxon>Dinophyceae</taxon>
        <taxon>Suessiales</taxon>
        <taxon>Suessiaceae</taxon>
        <taxon>Polarella</taxon>
    </lineage>
</organism>
<evidence type="ECO:0000259" key="9">
    <source>
        <dbReference type="PROSITE" id="PS50199"/>
    </source>
</evidence>
<sequence length="1387" mass="152557">MAPGRRRSRSRGKGGKGQDGDDEASAWQVEERLRQLGEDGHLQPGDLDEKAEALLRRLDPQIALRALVDWERNDMRARRNPSACMVALLKRLGAGDERDLGGHDFEGDHDELGNEQLEALLSESGGKIDESATGILRGLAPNQAVVILSDLAAQGASVRNPSAFVVSVAKRLREGGENRGLPVEKRMPGDWNCPKCGAMVFAKKSECFKCGAGYDSGYNYDSGGKGAAQNSGYDSNWGGQGKSAKTAGHDLYRSIEQLLEGLNLDADARESVSKLDPETQVRILQDAVESYKTVKNISAFVFSQVKRAREGGVAQPCHDFQKKGDCSRGDRCRFSHGDEVFGRPTGSFSNAGAWEAPRDVKMCGDFLKGICNRSNGCKFSHEEVGRAESRGAWEAPRDVKMCGDFQKGICHRGDRCKFSHEDVGRAEGGGSEGELRKFLDGSAAGSCDEMFGNSCRAVIQVLDEWGLAWQTYVKTCYLNAGAWEALRDVKMCHDFQKGDCSRGDRCKFSHEDVFSRTEGGGSEGELRKFPDDSVKLFIAGAVIQVMDEWGGVAWQTYVKTCYLNAGAWEAPRDVKMCHDFQKGDCSRGDRCKFSHEDVFSRTEGGGSEGELRKILHDSADGSCDAMFGSRAWEAPRDVKMCGDFQKGICHRGDRCKFSHEDVGRAEGGGSEGELRKFPDDSARRTFKTNDANRVWESPSIEMCGDFQKGICNRGDRCKFFHENVFSRTESGGSEGELRKNLDDSAAGSCDEMLRSSCLLKLVQGAWEAPRDVKMCGDFQKGICHRGDRCKFFHEDVGRAEGGGSEGELRKFLDDSAAGSCDEMFGSSCLLYRVRYMSIAQQTRAEYALATYFAGIVQSVRRKPQPGVWESPSIEMCGDFQKGICNRGDRCRFSHGDVFSRAESGGGQDDLGPQHYEGPHMLAWALLDDKAKALLNELRESDVAYILKELENKKDSVRNASSFAVGLVKRFKPRSEQDAVGHAEYGDRERYRSRSPRGARGEPPLEPARASAQPSEESDDELQRQQVQDFVMSCALLDDGAKKALCEVRPLQALEIMQTIAAKGNEIRNHSAFVMRACNDHHGKRGQGKGGGGGSWGAPSDAQHGFVQEAEEEWKDGRESQYDEAAVGFKSEAAPDPAPVSGLRASFSKFLGGAAGSNREVLVPGGLRAQVKAKAAPPPLAAPSPAAPSAARQPAAPSAARQPEVSAVTGDWRSMDLGSWLRSVDSGKGFLLQYEAALTSNYDTLEQVVDVYVKPPGQDGRVNIDKMFFDDIGVEKARGALDKLEPLDPWSASVVSQWMDPTWRCKAWNDIDVMPKEIADENIQKEKLERFPDGREPFEVREKRVDPFDAKRYTLAQLIEKYKGVYSEADVKSYWKHAMTPNEYKAVD</sequence>
<dbReference type="PROSITE" id="PS50103">
    <property type="entry name" value="ZF_C3H1"/>
    <property type="match status" value="9"/>
</dbReference>
<feature type="zinc finger region" description="C3H1-type" evidence="6">
    <location>
        <begin position="357"/>
        <end position="384"/>
    </location>
</feature>
<feature type="region of interest" description="Disordered" evidence="7">
    <location>
        <begin position="1082"/>
        <end position="1101"/>
    </location>
</feature>
<keyword evidence="4 6" id="KW-0862">Zinc</keyword>
<feature type="domain" description="C3H1-type" evidence="8">
    <location>
        <begin position="396"/>
        <end position="423"/>
    </location>
</feature>
<evidence type="ECO:0000256" key="5">
    <source>
        <dbReference type="PROSITE-ProRule" id="PRU00322"/>
    </source>
</evidence>
<dbReference type="PANTHER" id="PTHR12675">
    <property type="entry name" value="MUSCLEBLIND-LIKE PROTEIN"/>
    <property type="match status" value="1"/>
</dbReference>
<dbReference type="SMART" id="SM00356">
    <property type="entry name" value="ZnF_C3H1"/>
    <property type="match status" value="9"/>
</dbReference>
<evidence type="ECO:0000256" key="2">
    <source>
        <dbReference type="ARBA" id="ARBA00022737"/>
    </source>
</evidence>
<feature type="zinc finger region" description="C3H1-type" evidence="6">
    <location>
        <begin position="769"/>
        <end position="796"/>
    </location>
</feature>